<dbReference type="Gene3D" id="3.40.250.10">
    <property type="entry name" value="Rhodanese-like domain"/>
    <property type="match status" value="1"/>
</dbReference>
<gene>
    <name evidence="2" type="ORF">P691DRAFT_804418</name>
</gene>
<dbReference type="EMBL" id="MU151255">
    <property type="protein sequence ID" value="KAF9446257.1"/>
    <property type="molecule type" value="Genomic_DNA"/>
</dbReference>
<organism evidence="2 3">
    <name type="scientific">Macrolepiota fuliginosa MF-IS2</name>
    <dbReference type="NCBI Taxonomy" id="1400762"/>
    <lineage>
        <taxon>Eukaryota</taxon>
        <taxon>Fungi</taxon>
        <taxon>Dikarya</taxon>
        <taxon>Basidiomycota</taxon>
        <taxon>Agaricomycotina</taxon>
        <taxon>Agaricomycetes</taxon>
        <taxon>Agaricomycetidae</taxon>
        <taxon>Agaricales</taxon>
        <taxon>Agaricineae</taxon>
        <taxon>Agaricaceae</taxon>
        <taxon>Macrolepiota</taxon>
    </lineage>
</organism>
<keyword evidence="3" id="KW-1185">Reference proteome</keyword>
<evidence type="ECO:0000259" key="1">
    <source>
        <dbReference type="PROSITE" id="PS50206"/>
    </source>
</evidence>
<comment type="caution">
    <text evidence="2">The sequence shown here is derived from an EMBL/GenBank/DDBJ whole genome shotgun (WGS) entry which is preliminary data.</text>
</comment>
<dbReference type="Pfam" id="PF00581">
    <property type="entry name" value="Rhodanese"/>
    <property type="match status" value="1"/>
</dbReference>
<name>A0A9P6C067_9AGAR</name>
<accession>A0A9P6C067</accession>
<proteinExistence type="predicted"/>
<evidence type="ECO:0000313" key="3">
    <source>
        <dbReference type="Proteomes" id="UP000807342"/>
    </source>
</evidence>
<evidence type="ECO:0000313" key="2">
    <source>
        <dbReference type="EMBL" id="KAF9446257.1"/>
    </source>
</evidence>
<sequence>MNDSPPERRTMNSVRRQVATELALRAVSKSSTVDGMRIGIADASSASKPNDIPFLHLIANALTSSFILSSAPYLFLLTTTSTTSTTPGILYVISSSQTTTSRATTLTLTKFLHRITQSSYTSSSPSGAYTDSGAVNASGITLPQKFKSATKETEWFAYIKDLHVSSFDSDILQSILLSAARTPLDPSLPPPHSKSIDVILEEQRAQLERVTPRAAFTEIQAQGHARVPRAPRSGNVLKEEFGLEPPIVLVDIRPQKQREEWGHIPGALIVERNVLEWRFDPRCEARLAIADRYDLRVIVFCQEGYTSRCVVCVLIFL</sequence>
<dbReference type="Proteomes" id="UP000807342">
    <property type="component" value="Unassembled WGS sequence"/>
</dbReference>
<reference evidence="2" key="1">
    <citation type="submission" date="2020-11" db="EMBL/GenBank/DDBJ databases">
        <authorList>
            <consortium name="DOE Joint Genome Institute"/>
            <person name="Ahrendt S."/>
            <person name="Riley R."/>
            <person name="Andreopoulos W."/>
            <person name="Labutti K."/>
            <person name="Pangilinan J."/>
            <person name="Ruiz-Duenas F.J."/>
            <person name="Barrasa J.M."/>
            <person name="Sanchez-Garcia M."/>
            <person name="Camarero S."/>
            <person name="Miyauchi S."/>
            <person name="Serrano A."/>
            <person name="Linde D."/>
            <person name="Babiker R."/>
            <person name="Drula E."/>
            <person name="Ayuso-Fernandez I."/>
            <person name="Pacheco R."/>
            <person name="Padilla G."/>
            <person name="Ferreira P."/>
            <person name="Barriuso J."/>
            <person name="Kellner H."/>
            <person name="Castanera R."/>
            <person name="Alfaro M."/>
            <person name="Ramirez L."/>
            <person name="Pisabarro A.G."/>
            <person name="Kuo A."/>
            <person name="Tritt A."/>
            <person name="Lipzen A."/>
            <person name="He G."/>
            <person name="Yan M."/>
            <person name="Ng V."/>
            <person name="Cullen D."/>
            <person name="Martin F."/>
            <person name="Rosso M.-N."/>
            <person name="Henrissat B."/>
            <person name="Hibbett D."/>
            <person name="Martinez A.T."/>
            <person name="Grigoriev I.V."/>
        </authorList>
    </citation>
    <scope>NUCLEOTIDE SEQUENCE</scope>
    <source>
        <strain evidence="2">MF-IS2</strain>
    </source>
</reference>
<protein>
    <recommendedName>
        <fullName evidence="1">Rhodanese domain-containing protein</fullName>
    </recommendedName>
</protein>
<dbReference type="SUPFAM" id="SSF52821">
    <property type="entry name" value="Rhodanese/Cell cycle control phosphatase"/>
    <property type="match status" value="1"/>
</dbReference>
<dbReference type="InterPro" id="IPR001763">
    <property type="entry name" value="Rhodanese-like_dom"/>
</dbReference>
<dbReference type="AlphaFoldDB" id="A0A9P6C067"/>
<feature type="non-terminal residue" evidence="2">
    <location>
        <position position="317"/>
    </location>
</feature>
<dbReference type="OrthoDB" id="566238at2759"/>
<dbReference type="PROSITE" id="PS50206">
    <property type="entry name" value="RHODANESE_3"/>
    <property type="match status" value="1"/>
</dbReference>
<dbReference type="InterPro" id="IPR036873">
    <property type="entry name" value="Rhodanese-like_dom_sf"/>
</dbReference>
<feature type="domain" description="Rhodanese" evidence="1">
    <location>
        <begin position="243"/>
        <end position="307"/>
    </location>
</feature>